<dbReference type="AlphaFoldDB" id="A0A956SGA6"/>
<organism evidence="2 3">
    <name type="scientific">Eiseniibacteriota bacterium</name>
    <dbReference type="NCBI Taxonomy" id="2212470"/>
    <lineage>
        <taxon>Bacteria</taxon>
        <taxon>Candidatus Eiseniibacteriota</taxon>
    </lineage>
</organism>
<evidence type="ECO:0000313" key="3">
    <source>
        <dbReference type="Proteomes" id="UP000739538"/>
    </source>
</evidence>
<sequence length="302" mass="32644">MSSQSLGIFSNLGSMANVGQLFGAQDLGPITENLSKIQQQLSPEVFTKFLGSLGGIIGTPGELPAPGESIGRRVEAGDSYFFEKGQRSKKGRITQRRYNFSWVRPMILKGGQVLYKGILYPNVEALVQDSLDGKLDGQRRPVGIPLSKILEAVASMLNGAPQTDGCQAPGSSQECEAAPSDDARRAQLEADYNKALESGSIEDLVLALMALLGDKLDDEIKELSKGIKKELDKEPEPDGKKGAAASSGGKKSGEYRDDANLQHLQTKLQSAMDRRKQLYELSTNTLKTLHDASSSIIRNFKA</sequence>
<evidence type="ECO:0000313" key="2">
    <source>
        <dbReference type="EMBL" id="MCA9759126.1"/>
    </source>
</evidence>
<feature type="region of interest" description="Disordered" evidence="1">
    <location>
        <begin position="161"/>
        <end position="182"/>
    </location>
</feature>
<gene>
    <name evidence="2" type="ORF">KDA27_25255</name>
</gene>
<feature type="compositionally biased region" description="Basic and acidic residues" evidence="1">
    <location>
        <begin position="228"/>
        <end position="241"/>
    </location>
</feature>
<feature type="region of interest" description="Disordered" evidence="1">
    <location>
        <begin position="228"/>
        <end position="257"/>
    </location>
</feature>
<accession>A0A956SGA6</accession>
<reference evidence="2" key="1">
    <citation type="submission" date="2020-04" db="EMBL/GenBank/DDBJ databases">
        <authorList>
            <person name="Zhang T."/>
        </authorList>
    </citation>
    <scope>NUCLEOTIDE SEQUENCE</scope>
    <source>
        <strain evidence="2">HKST-UBA02</strain>
    </source>
</reference>
<evidence type="ECO:0000256" key="1">
    <source>
        <dbReference type="SAM" id="MobiDB-lite"/>
    </source>
</evidence>
<name>A0A956SGA6_UNCEI</name>
<protein>
    <submittedName>
        <fullName evidence="2">Uncharacterized protein</fullName>
    </submittedName>
</protein>
<dbReference type="Proteomes" id="UP000739538">
    <property type="component" value="Unassembled WGS sequence"/>
</dbReference>
<feature type="compositionally biased region" description="Polar residues" evidence="1">
    <location>
        <begin position="161"/>
        <end position="174"/>
    </location>
</feature>
<proteinExistence type="predicted"/>
<dbReference type="EMBL" id="JAGQHS010000269">
    <property type="protein sequence ID" value="MCA9759126.1"/>
    <property type="molecule type" value="Genomic_DNA"/>
</dbReference>
<comment type="caution">
    <text evidence="2">The sequence shown here is derived from an EMBL/GenBank/DDBJ whole genome shotgun (WGS) entry which is preliminary data.</text>
</comment>
<reference evidence="2" key="2">
    <citation type="journal article" date="2021" name="Microbiome">
        <title>Successional dynamics and alternative stable states in a saline activated sludge microbial community over 9 years.</title>
        <authorList>
            <person name="Wang Y."/>
            <person name="Ye J."/>
            <person name="Ju F."/>
            <person name="Liu L."/>
            <person name="Boyd J.A."/>
            <person name="Deng Y."/>
            <person name="Parks D.H."/>
            <person name="Jiang X."/>
            <person name="Yin X."/>
            <person name="Woodcroft B.J."/>
            <person name="Tyson G.W."/>
            <person name="Hugenholtz P."/>
            <person name="Polz M.F."/>
            <person name="Zhang T."/>
        </authorList>
    </citation>
    <scope>NUCLEOTIDE SEQUENCE</scope>
    <source>
        <strain evidence="2">HKST-UBA02</strain>
    </source>
</reference>